<comment type="caution">
    <text evidence="2">The sequence shown here is derived from an EMBL/GenBank/DDBJ whole genome shotgun (WGS) entry which is preliminary data.</text>
</comment>
<protein>
    <submittedName>
        <fullName evidence="2">Uncharacterized protein</fullName>
    </submittedName>
</protein>
<accession>A0A5A7SC81</accession>
<evidence type="ECO:0000256" key="1">
    <source>
        <dbReference type="SAM" id="MobiDB-lite"/>
    </source>
</evidence>
<dbReference type="OrthoDB" id="4460997at2"/>
<dbReference type="AlphaFoldDB" id="A0A5A7SC81"/>
<dbReference type="Proteomes" id="UP000322244">
    <property type="component" value="Unassembled WGS sequence"/>
</dbReference>
<evidence type="ECO:0000313" key="2">
    <source>
        <dbReference type="EMBL" id="KAA0022772.1"/>
    </source>
</evidence>
<proteinExistence type="predicted"/>
<name>A0A5A7SC81_9NOCA</name>
<feature type="region of interest" description="Disordered" evidence="1">
    <location>
        <begin position="1"/>
        <end position="41"/>
    </location>
</feature>
<sequence>MFTGDRSVAGCHGTFPASAPPVAGAGSPDTKGPPNAVEVSGSDAGQFVSVGDPEFHRFEGSTKALPYGAPLAAGGFTCSIDEKSGVTCTSAAGHGFTVSDTAYRVW</sequence>
<feature type="compositionally biased region" description="Low complexity" evidence="1">
    <location>
        <begin position="16"/>
        <end position="28"/>
    </location>
</feature>
<organism evidence="2 3">
    <name type="scientific">Antrihabitans cavernicola</name>
    <dbReference type="NCBI Taxonomy" id="2495913"/>
    <lineage>
        <taxon>Bacteria</taxon>
        <taxon>Bacillati</taxon>
        <taxon>Actinomycetota</taxon>
        <taxon>Actinomycetes</taxon>
        <taxon>Mycobacteriales</taxon>
        <taxon>Nocardiaceae</taxon>
        <taxon>Antrihabitans</taxon>
    </lineage>
</organism>
<evidence type="ECO:0000313" key="3">
    <source>
        <dbReference type="Proteomes" id="UP000322244"/>
    </source>
</evidence>
<dbReference type="EMBL" id="VLNY01000005">
    <property type="protein sequence ID" value="KAA0022772.1"/>
    <property type="molecule type" value="Genomic_DNA"/>
</dbReference>
<reference evidence="2 3" key="1">
    <citation type="submission" date="2019-07" db="EMBL/GenBank/DDBJ databases">
        <title>Rhodococcus cavernicolus sp. nov., isolated from a cave.</title>
        <authorList>
            <person name="Lee S.D."/>
        </authorList>
    </citation>
    <scope>NUCLEOTIDE SEQUENCE [LARGE SCALE GENOMIC DNA]</scope>
    <source>
        <strain evidence="2 3">C1-24</strain>
    </source>
</reference>
<gene>
    <name evidence="2" type="ORF">FOY51_12310</name>
</gene>
<keyword evidence="3" id="KW-1185">Reference proteome</keyword>